<gene>
    <name evidence="1" type="ORF">GCM10023321_84440</name>
</gene>
<dbReference type="Proteomes" id="UP001428817">
    <property type="component" value="Unassembled WGS sequence"/>
</dbReference>
<keyword evidence="2" id="KW-1185">Reference proteome</keyword>
<organism evidence="1 2">
    <name type="scientific">Pseudonocardia eucalypti</name>
    <dbReference type="NCBI Taxonomy" id="648755"/>
    <lineage>
        <taxon>Bacteria</taxon>
        <taxon>Bacillati</taxon>
        <taxon>Actinomycetota</taxon>
        <taxon>Actinomycetes</taxon>
        <taxon>Pseudonocardiales</taxon>
        <taxon>Pseudonocardiaceae</taxon>
        <taxon>Pseudonocardia</taxon>
    </lineage>
</organism>
<comment type="caution">
    <text evidence="1">The sequence shown here is derived from an EMBL/GenBank/DDBJ whole genome shotgun (WGS) entry which is preliminary data.</text>
</comment>
<reference evidence="2" key="1">
    <citation type="journal article" date="2019" name="Int. J. Syst. Evol. Microbiol.">
        <title>The Global Catalogue of Microorganisms (GCM) 10K type strain sequencing project: providing services to taxonomists for standard genome sequencing and annotation.</title>
        <authorList>
            <consortium name="The Broad Institute Genomics Platform"/>
            <consortium name="The Broad Institute Genome Sequencing Center for Infectious Disease"/>
            <person name="Wu L."/>
            <person name="Ma J."/>
        </authorList>
    </citation>
    <scope>NUCLEOTIDE SEQUENCE [LARGE SCALE GENOMIC DNA]</scope>
    <source>
        <strain evidence="2">JCM 18303</strain>
    </source>
</reference>
<proteinExistence type="predicted"/>
<evidence type="ECO:0000313" key="1">
    <source>
        <dbReference type="EMBL" id="GAA5176322.1"/>
    </source>
</evidence>
<protein>
    <submittedName>
        <fullName evidence="1">Uncharacterized protein</fullName>
    </submittedName>
</protein>
<accession>A0ABP9RES4</accession>
<sequence>MNAESSVWKLAISSGSCRAHAAAYSLNIRAVAVGLIDSVMRNMVGAAVSEVDYVRGNDLNA</sequence>
<name>A0ABP9RES4_9PSEU</name>
<dbReference type="EMBL" id="BAABJP010000068">
    <property type="protein sequence ID" value="GAA5176322.1"/>
    <property type="molecule type" value="Genomic_DNA"/>
</dbReference>
<evidence type="ECO:0000313" key="2">
    <source>
        <dbReference type="Proteomes" id="UP001428817"/>
    </source>
</evidence>